<sequence>MVQWMRRIGRFLLLALALLAPAAAQAQSIVVPIYVNADTYSPSRHTIWAARGDGPLRPYLFDTGAPYFMTVLDAAGVAPTNTLTFASGISYRYYVARERIALGTREGQRLATTGSINIGAIASINGHPTAGEPLRNGTYGNFGASFYGKESLATVLAQIPLPAGLEPGWVIDIAGRRGDVGTLSLGLTPDLLAAARTAPGAIVMPMDPSGRRLPNGNGGFIPGYNKAQVAGTEVSLSRGGSTVRKRLGTVFDTGGGHNAIIYDPSFMPTRDGTLEIRYGSQRILRFATVTPFGGKVIVSRNISGGLRVNPGGAAIFDTYKVVFAPVSGPGGTGELILVPVR</sequence>
<protein>
    <recommendedName>
        <fullName evidence="4">Aspartyl protease</fullName>
    </recommendedName>
</protein>
<evidence type="ECO:0000313" key="3">
    <source>
        <dbReference type="Proteomes" id="UP000190092"/>
    </source>
</evidence>
<evidence type="ECO:0000256" key="1">
    <source>
        <dbReference type="SAM" id="SignalP"/>
    </source>
</evidence>
<organism evidence="2 3">
    <name type="scientific">Enhydrobacter aerosaccus</name>
    <dbReference type="NCBI Taxonomy" id="225324"/>
    <lineage>
        <taxon>Bacteria</taxon>
        <taxon>Pseudomonadati</taxon>
        <taxon>Pseudomonadota</taxon>
        <taxon>Alphaproteobacteria</taxon>
        <taxon>Hyphomicrobiales</taxon>
        <taxon>Enhydrobacter</taxon>
    </lineage>
</organism>
<dbReference type="Proteomes" id="UP000190092">
    <property type="component" value="Unassembled WGS sequence"/>
</dbReference>
<dbReference type="EMBL" id="FUWJ01000001">
    <property type="protein sequence ID" value="SJZ37255.1"/>
    <property type="molecule type" value="Genomic_DNA"/>
</dbReference>
<gene>
    <name evidence="2" type="ORF">SAMN02745126_00700</name>
</gene>
<keyword evidence="1" id="KW-0732">Signal</keyword>
<evidence type="ECO:0000313" key="2">
    <source>
        <dbReference type="EMBL" id="SJZ37255.1"/>
    </source>
</evidence>
<feature type="signal peptide" evidence="1">
    <location>
        <begin position="1"/>
        <end position="26"/>
    </location>
</feature>
<evidence type="ECO:0008006" key="4">
    <source>
        <dbReference type="Google" id="ProtNLM"/>
    </source>
</evidence>
<dbReference type="AlphaFoldDB" id="A0A1T4K4L3"/>
<proteinExistence type="predicted"/>
<accession>A0A1T4K4L3</accession>
<dbReference type="STRING" id="225324.SAMN02745126_00700"/>
<keyword evidence="3" id="KW-1185">Reference proteome</keyword>
<reference evidence="3" key="1">
    <citation type="submission" date="2017-02" db="EMBL/GenBank/DDBJ databases">
        <authorList>
            <person name="Varghese N."/>
            <person name="Submissions S."/>
        </authorList>
    </citation>
    <scope>NUCLEOTIDE SEQUENCE [LARGE SCALE GENOMIC DNA]</scope>
    <source>
        <strain evidence="3">ATCC 27094</strain>
    </source>
</reference>
<feature type="chain" id="PRO_5010527887" description="Aspartyl protease" evidence="1">
    <location>
        <begin position="27"/>
        <end position="341"/>
    </location>
</feature>
<name>A0A1T4K4L3_9HYPH</name>